<feature type="region of interest" description="Disordered" evidence="1">
    <location>
        <begin position="217"/>
        <end position="244"/>
    </location>
</feature>
<reference evidence="3 4" key="1">
    <citation type="submission" date="2022-08" db="EMBL/GenBank/DDBJ databases">
        <title>YIM 101645 draft genome.</title>
        <authorList>
            <person name="Chen X."/>
        </authorList>
    </citation>
    <scope>NUCLEOTIDE SEQUENCE [LARGE SCALE GENOMIC DNA]</scope>
    <source>
        <strain evidence="3 4">YIM 101645</strain>
    </source>
</reference>
<dbReference type="Pfam" id="PF02447">
    <property type="entry name" value="GntP_permease"/>
    <property type="match status" value="2"/>
</dbReference>
<gene>
    <name evidence="3" type="ORF">NYP18_05110</name>
</gene>
<sequence length="491" mass="50634">MADWQILSITAAVIVGIVLMIVKLRINPVVSLVAGAMVLGLATGLGPVETTETAMQGFGDIMFEVGLLIAWGVLMGSILNETGAIRRLVNALLKIFGPRGVPYALGLTIGTALQSIFLDVLLVMSAPLARRMAPHLGKFGIAKMATAMAISLECGIVLMVPGVATMALAGLLGVPLGKMMIFGFIVIVPTIVISIAIMNFLIHRGLWNVDLDQQPIDDEPTDSGGTGALHDNNGDTDGDGFGGPAPVDPEDGLVDGHGTRVGLLPHRVHEVEEAEEKQHSLFLLFAPMLLALVLIATGAILEMAGVTHPVIEFFSAPVVALLIGLLGTSYVARYTIGGERVEKAVVDGFRESGQILILTGAGGSLAAVIAASGMGDVLGQYFTAGSFAPLLTVWAIAALLHIAVGSVTISAITAAGLLAPVAGQIGLDPVLLALAAGAGSLFMVHVTSNTFWLLQSMLGQTTRGTLKSCSLGVSVASVVALGCTMILGLFL</sequence>
<evidence type="ECO:0000256" key="2">
    <source>
        <dbReference type="SAM" id="Phobius"/>
    </source>
</evidence>
<keyword evidence="2" id="KW-0812">Transmembrane</keyword>
<evidence type="ECO:0000256" key="1">
    <source>
        <dbReference type="SAM" id="MobiDB-lite"/>
    </source>
</evidence>
<feature type="transmembrane region" description="Helical" evidence="2">
    <location>
        <begin position="150"/>
        <end position="174"/>
    </location>
</feature>
<dbReference type="EMBL" id="JANWTC010000002">
    <property type="protein sequence ID" value="MCS5479034.1"/>
    <property type="molecule type" value="Genomic_DNA"/>
</dbReference>
<keyword evidence="4" id="KW-1185">Reference proteome</keyword>
<name>A0ABT2FVP4_9CORY</name>
<feature type="transmembrane region" description="Helical" evidence="2">
    <location>
        <begin position="313"/>
        <end position="334"/>
    </location>
</feature>
<evidence type="ECO:0000313" key="3">
    <source>
        <dbReference type="EMBL" id="MCS5479034.1"/>
    </source>
</evidence>
<protein>
    <submittedName>
        <fullName evidence="3">GntP family permease</fullName>
    </submittedName>
</protein>
<feature type="transmembrane region" description="Helical" evidence="2">
    <location>
        <begin position="281"/>
        <end position="301"/>
    </location>
</feature>
<accession>A0ABT2FVP4</accession>
<dbReference type="PANTHER" id="PTHR30354:SF11">
    <property type="entry name" value="PERMEASE"/>
    <property type="match status" value="1"/>
</dbReference>
<feature type="transmembrane region" description="Helical" evidence="2">
    <location>
        <begin position="29"/>
        <end position="48"/>
    </location>
</feature>
<feature type="transmembrane region" description="Helical" evidence="2">
    <location>
        <begin position="430"/>
        <end position="451"/>
    </location>
</feature>
<feature type="transmembrane region" description="Helical" evidence="2">
    <location>
        <begin position="6"/>
        <end position="22"/>
    </location>
</feature>
<dbReference type="InterPro" id="IPR003474">
    <property type="entry name" value="Glcn_transporter"/>
</dbReference>
<dbReference type="PANTHER" id="PTHR30354">
    <property type="entry name" value="GNT FAMILY GLUCONATE TRANSPORTER"/>
    <property type="match status" value="1"/>
</dbReference>
<feature type="transmembrane region" description="Helical" evidence="2">
    <location>
        <begin position="471"/>
        <end position="490"/>
    </location>
</feature>
<feature type="transmembrane region" description="Helical" evidence="2">
    <location>
        <begin position="394"/>
        <end position="418"/>
    </location>
</feature>
<feature type="transmembrane region" description="Helical" evidence="2">
    <location>
        <begin position="180"/>
        <end position="202"/>
    </location>
</feature>
<dbReference type="RefSeq" id="WP_259427093.1">
    <property type="nucleotide sequence ID" value="NZ_JANWTC010000002.1"/>
</dbReference>
<keyword evidence="2" id="KW-0472">Membrane</keyword>
<dbReference type="Proteomes" id="UP001205965">
    <property type="component" value="Unassembled WGS sequence"/>
</dbReference>
<keyword evidence="2" id="KW-1133">Transmembrane helix</keyword>
<feature type="transmembrane region" description="Helical" evidence="2">
    <location>
        <begin position="355"/>
        <end position="374"/>
    </location>
</feature>
<comment type="caution">
    <text evidence="3">The sequence shown here is derived from an EMBL/GenBank/DDBJ whole genome shotgun (WGS) entry which is preliminary data.</text>
</comment>
<proteinExistence type="predicted"/>
<evidence type="ECO:0000313" key="4">
    <source>
        <dbReference type="Proteomes" id="UP001205965"/>
    </source>
</evidence>
<organism evidence="3 4">
    <name type="scientific">Corynebacterium lemuris</name>
    <dbReference type="NCBI Taxonomy" id="1859292"/>
    <lineage>
        <taxon>Bacteria</taxon>
        <taxon>Bacillati</taxon>
        <taxon>Actinomycetota</taxon>
        <taxon>Actinomycetes</taxon>
        <taxon>Mycobacteriales</taxon>
        <taxon>Corynebacteriaceae</taxon>
        <taxon>Corynebacterium</taxon>
    </lineage>
</organism>